<name>A0ABN8PM83_9CNID</name>
<evidence type="ECO:0000259" key="1">
    <source>
        <dbReference type="Pfam" id="PF01541"/>
    </source>
</evidence>
<keyword evidence="3" id="KW-1185">Reference proteome</keyword>
<comment type="caution">
    <text evidence="2">The sequence shown here is derived from an EMBL/GenBank/DDBJ whole genome shotgun (WGS) entry which is preliminary data.</text>
</comment>
<protein>
    <recommendedName>
        <fullName evidence="1">GIY-YIG domain-containing protein</fullName>
    </recommendedName>
</protein>
<sequence length="112" mass="12982">MTAKTTNNRKTCNCRNKDLCSLDGKCLKNNVIYEATGTASGTTSNYIGMTENDFKTRFNNHKLSFRNRNHSHDTVLSKYIWELKDNDTTYDIEWLIIKRANTYKGKPSLCKF</sequence>
<evidence type="ECO:0000313" key="3">
    <source>
        <dbReference type="Proteomes" id="UP001159427"/>
    </source>
</evidence>
<dbReference type="EMBL" id="CALNXI010000912">
    <property type="protein sequence ID" value="CAH3146494.1"/>
    <property type="molecule type" value="Genomic_DNA"/>
</dbReference>
<evidence type="ECO:0000313" key="2">
    <source>
        <dbReference type="EMBL" id="CAH3146494.1"/>
    </source>
</evidence>
<accession>A0ABN8PM83</accession>
<dbReference type="Pfam" id="PF01541">
    <property type="entry name" value="GIY-YIG"/>
    <property type="match status" value="1"/>
</dbReference>
<dbReference type="Proteomes" id="UP001159427">
    <property type="component" value="Unassembled WGS sequence"/>
</dbReference>
<reference evidence="2 3" key="1">
    <citation type="submission" date="2022-05" db="EMBL/GenBank/DDBJ databases">
        <authorList>
            <consortium name="Genoscope - CEA"/>
            <person name="William W."/>
        </authorList>
    </citation>
    <scope>NUCLEOTIDE SEQUENCE [LARGE SCALE GENOMIC DNA]</scope>
</reference>
<proteinExistence type="predicted"/>
<feature type="domain" description="GIY-YIG" evidence="1">
    <location>
        <begin position="32"/>
        <end position="102"/>
    </location>
</feature>
<dbReference type="InterPro" id="IPR000305">
    <property type="entry name" value="GIY-YIG_endonuc"/>
</dbReference>
<gene>
    <name evidence="2" type="ORF">PEVE_00043966</name>
</gene>
<organism evidence="2 3">
    <name type="scientific">Porites evermanni</name>
    <dbReference type="NCBI Taxonomy" id="104178"/>
    <lineage>
        <taxon>Eukaryota</taxon>
        <taxon>Metazoa</taxon>
        <taxon>Cnidaria</taxon>
        <taxon>Anthozoa</taxon>
        <taxon>Hexacorallia</taxon>
        <taxon>Scleractinia</taxon>
        <taxon>Fungiina</taxon>
        <taxon>Poritidae</taxon>
        <taxon>Porites</taxon>
    </lineage>
</organism>